<protein>
    <submittedName>
        <fullName evidence="3">RloB domain-containing protein</fullName>
    </submittedName>
</protein>
<name>A0A8J7DX92_9CYAN</name>
<keyword evidence="1" id="KW-0175">Coiled coil</keyword>
<evidence type="ECO:0000256" key="1">
    <source>
        <dbReference type="SAM" id="Coils"/>
    </source>
</evidence>
<evidence type="ECO:0000313" key="4">
    <source>
        <dbReference type="Proteomes" id="UP000654482"/>
    </source>
</evidence>
<gene>
    <name evidence="3" type="ORF">IQ249_13645</name>
</gene>
<dbReference type="Proteomes" id="UP000654482">
    <property type="component" value="Unassembled WGS sequence"/>
</dbReference>
<dbReference type="Pfam" id="PF13707">
    <property type="entry name" value="RloB"/>
    <property type="match status" value="1"/>
</dbReference>
<proteinExistence type="predicted"/>
<dbReference type="InterPro" id="IPR025591">
    <property type="entry name" value="RloB"/>
</dbReference>
<evidence type="ECO:0000256" key="2">
    <source>
        <dbReference type="SAM" id="MobiDB-lite"/>
    </source>
</evidence>
<sequence length="228" mass="27243">MSKRSSRKSHRKKSRGYSERKVKNRNTRKRFLIVCEGEATEPNYFYGLRNYIDRAQVTLDIEPAGRVTLSLVQKALELKEEDGEYDRVWCVFDRDFKAENNNQQNFNEAIQLAFKNDIKLAISNDAFELWYLLHYEYYSSTTHRSDLKKMLSDKKRLGEKYKKNDEDMYEKLKDRQNQAIKNAEKLWNSYEKEVAETNRARKLTQKHNSNPSTTVHLLVKELKQYSYE</sequence>
<organism evidence="3 4">
    <name type="scientific">Lusitaniella coriacea LEGE 07157</name>
    <dbReference type="NCBI Taxonomy" id="945747"/>
    <lineage>
        <taxon>Bacteria</taxon>
        <taxon>Bacillati</taxon>
        <taxon>Cyanobacteriota</taxon>
        <taxon>Cyanophyceae</taxon>
        <taxon>Spirulinales</taxon>
        <taxon>Lusitaniellaceae</taxon>
        <taxon>Lusitaniella</taxon>
    </lineage>
</organism>
<reference evidence="3" key="1">
    <citation type="submission" date="2020-10" db="EMBL/GenBank/DDBJ databases">
        <authorList>
            <person name="Castelo-Branco R."/>
            <person name="Eusebio N."/>
            <person name="Adriana R."/>
            <person name="Vieira A."/>
            <person name="Brugerolle De Fraissinette N."/>
            <person name="Rezende De Castro R."/>
            <person name="Schneider M.P."/>
            <person name="Vasconcelos V."/>
            <person name="Leao P.N."/>
        </authorList>
    </citation>
    <scope>NUCLEOTIDE SEQUENCE</scope>
    <source>
        <strain evidence="3">LEGE 07157</strain>
    </source>
</reference>
<accession>A0A8J7DX92</accession>
<evidence type="ECO:0000313" key="3">
    <source>
        <dbReference type="EMBL" id="MBE9116946.1"/>
    </source>
</evidence>
<dbReference type="RefSeq" id="WP_194030040.1">
    <property type="nucleotide sequence ID" value="NZ_JADEWZ010000019.1"/>
</dbReference>
<feature type="compositionally biased region" description="Basic residues" evidence="2">
    <location>
        <begin position="1"/>
        <end position="15"/>
    </location>
</feature>
<feature type="region of interest" description="Disordered" evidence="2">
    <location>
        <begin position="1"/>
        <end position="21"/>
    </location>
</feature>
<comment type="caution">
    <text evidence="3">The sequence shown here is derived from an EMBL/GenBank/DDBJ whole genome shotgun (WGS) entry which is preliminary data.</text>
</comment>
<feature type="coiled-coil region" evidence="1">
    <location>
        <begin position="162"/>
        <end position="200"/>
    </location>
</feature>
<dbReference type="EMBL" id="JADEWZ010000019">
    <property type="protein sequence ID" value="MBE9116946.1"/>
    <property type="molecule type" value="Genomic_DNA"/>
</dbReference>
<keyword evidence="4" id="KW-1185">Reference proteome</keyword>
<dbReference type="AlphaFoldDB" id="A0A8J7DX92"/>